<feature type="domain" description="CCHC-type" evidence="10">
    <location>
        <begin position="118"/>
        <end position="134"/>
    </location>
</feature>
<comment type="function">
    <text evidence="5">RNA-binding component of the eukaryotic translation initiation factor 3 (eIF-3) complex, which is involved in protein synthesis of a specialized repertoire of mRNAs and, together with other initiation factors, stimulates binding of mRNA and methionyl-tRNAi to the 40S ribosome. The eIF-3 complex specifically targets and initiates translation of a subset of mRNAs involved in cell proliferation. This subunit can bind 18S rRNA.</text>
</comment>
<feature type="domain" description="RRM" evidence="9">
    <location>
        <begin position="184"/>
        <end position="262"/>
    </location>
</feature>
<dbReference type="GO" id="GO:0003743">
    <property type="term" value="F:translation initiation factor activity"/>
    <property type="evidence" value="ECO:0007669"/>
    <property type="project" value="UniProtKB-UniRule"/>
</dbReference>
<organism evidence="11">
    <name type="scientific">Lotharella globosa</name>
    <dbReference type="NCBI Taxonomy" id="91324"/>
    <lineage>
        <taxon>Eukaryota</taxon>
        <taxon>Sar</taxon>
        <taxon>Rhizaria</taxon>
        <taxon>Cercozoa</taxon>
        <taxon>Chlorarachniophyceae</taxon>
        <taxon>Lotharella</taxon>
    </lineage>
</organism>
<comment type="subcellular location">
    <subcellularLocation>
        <location evidence="5">Cytoplasm</location>
    </subcellularLocation>
</comment>
<dbReference type="SUPFAM" id="SSF57756">
    <property type="entry name" value="Retrovirus zinc finger-like domains"/>
    <property type="match status" value="1"/>
</dbReference>
<keyword evidence="6" id="KW-0479">Metal-binding</keyword>
<evidence type="ECO:0000256" key="6">
    <source>
        <dbReference type="PROSITE-ProRule" id="PRU00047"/>
    </source>
</evidence>
<dbReference type="PROSITE" id="PS50102">
    <property type="entry name" value="RRM"/>
    <property type="match status" value="1"/>
</dbReference>
<evidence type="ECO:0000259" key="10">
    <source>
        <dbReference type="PROSITE" id="PS50158"/>
    </source>
</evidence>
<comment type="similarity">
    <text evidence="5">Belongs to the eIF-3 subunit G family.</text>
</comment>
<dbReference type="SUPFAM" id="SSF54928">
    <property type="entry name" value="RNA-binding domain, RBD"/>
    <property type="match status" value="1"/>
</dbReference>
<evidence type="ECO:0000256" key="4">
    <source>
        <dbReference type="ARBA" id="ARBA00022917"/>
    </source>
</evidence>
<dbReference type="PROSITE" id="PS50158">
    <property type="entry name" value="ZF_CCHC"/>
    <property type="match status" value="1"/>
</dbReference>
<dbReference type="InterPro" id="IPR024675">
    <property type="entry name" value="eIF3g_N"/>
</dbReference>
<dbReference type="GO" id="GO:0016282">
    <property type="term" value="C:eukaryotic 43S preinitiation complex"/>
    <property type="evidence" value="ECO:0007669"/>
    <property type="project" value="UniProtKB-UniRule"/>
</dbReference>
<dbReference type="HAMAP" id="MF_03006">
    <property type="entry name" value="eIF3g"/>
    <property type="match status" value="1"/>
</dbReference>
<protein>
    <recommendedName>
        <fullName evidence="5">Eukaryotic translation initiation factor 3 subunit G</fullName>
        <shortName evidence="5">eIF3g</shortName>
    </recommendedName>
    <alternativeName>
        <fullName evidence="5">Eukaryotic translation initiation factor 3 RNA-binding subunit</fullName>
        <shortName evidence="5">eIF-3 RNA-binding subunit</shortName>
    </alternativeName>
    <alternativeName>
        <fullName evidence="5">Eukaryotic translation initiation factor 3 subunit 4</fullName>
    </alternativeName>
</protein>
<dbReference type="Pfam" id="PF00076">
    <property type="entry name" value="RRM_1"/>
    <property type="match status" value="1"/>
</dbReference>
<evidence type="ECO:0000313" key="11">
    <source>
        <dbReference type="EMBL" id="CAE0654825.1"/>
    </source>
</evidence>
<keyword evidence="6" id="KW-0862">Zinc</keyword>
<keyword evidence="2 5" id="KW-0396">Initiation factor</keyword>
<dbReference type="Pfam" id="PF12353">
    <property type="entry name" value="eIF3g"/>
    <property type="match status" value="1"/>
</dbReference>
<dbReference type="AlphaFoldDB" id="A0A6U3CLB1"/>
<feature type="region of interest" description="Disordered" evidence="8">
    <location>
        <begin position="1"/>
        <end position="21"/>
    </location>
</feature>
<dbReference type="SMART" id="SM00360">
    <property type="entry name" value="RRM"/>
    <property type="match status" value="1"/>
</dbReference>
<reference evidence="11" key="1">
    <citation type="submission" date="2021-01" db="EMBL/GenBank/DDBJ databases">
        <authorList>
            <person name="Corre E."/>
            <person name="Pelletier E."/>
            <person name="Niang G."/>
            <person name="Scheremetjew M."/>
            <person name="Finn R."/>
            <person name="Kale V."/>
            <person name="Holt S."/>
            <person name="Cochrane G."/>
            <person name="Meng A."/>
            <person name="Brown T."/>
            <person name="Cohen L."/>
        </authorList>
    </citation>
    <scope>NUCLEOTIDE SEQUENCE</scope>
    <source>
        <strain evidence="11">CCCM811</strain>
    </source>
</reference>
<evidence type="ECO:0000256" key="8">
    <source>
        <dbReference type="SAM" id="MobiDB-lite"/>
    </source>
</evidence>
<dbReference type="PIRSF" id="PIRSF037949">
    <property type="entry name" value="Transl_init_eIF-3_RNA-bind"/>
    <property type="match status" value="1"/>
</dbReference>
<keyword evidence="4 5" id="KW-0648">Protein biosynthesis</keyword>
<evidence type="ECO:0000256" key="7">
    <source>
        <dbReference type="PROSITE-ProRule" id="PRU00176"/>
    </source>
</evidence>
<dbReference type="GO" id="GO:0003723">
    <property type="term" value="F:RNA binding"/>
    <property type="evidence" value="ECO:0007669"/>
    <property type="project" value="UniProtKB-UniRule"/>
</dbReference>
<dbReference type="Gene3D" id="3.30.70.330">
    <property type="match status" value="1"/>
</dbReference>
<dbReference type="GO" id="GO:0005852">
    <property type="term" value="C:eukaryotic translation initiation factor 3 complex"/>
    <property type="evidence" value="ECO:0007669"/>
    <property type="project" value="UniProtKB-UniRule"/>
</dbReference>
<dbReference type="PANTHER" id="PTHR10352">
    <property type="entry name" value="EUKARYOTIC TRANSLATION INITIATION FACTOR 3 SUBUNIT G"/>
    <property type="match status" value="1"/>
</dbReference>
<comment type="subunit">
    <text evidence="5">Component of the eukaryotic translation initiation factor 3 (eIF-3) complex.</text>
</comment>
<dbReference type="InterPro" id="IPR017334">
    <property type="entry name" value="eIF3_g"/>
</dbReference>
<dbReference type="InterPro" id="IPR000504">
    <property type="entry name" value="RRM_dom"/>
</dbReference>
<dbReference type="InterPro" id="IPR012677">
    <property type="entry name" value="Nucleotide-bd_a/b_plait_sf"/>
</dbReference>
<dbReference type="GO" id="GO:0008270">
    <property type="term" value="F:zinc ion binding"/>
    <property type="evidence" value="ECO:0007669"/>
    <property type="project" value="UniProtKB-KW"/>
</dbReference>
<keyword evidence="1 5" id="KW-0963">Cytoplasm</keyword>
<dbReference type="Gene3D" id="4.10.60.10">
    <property type="entry name" value="Zinc finger, CCHC-type"/>
    <property type="match status" value="1"/>
</dbReference>
<dbReference type="InterPro" id="IPR001878">
    <property type="entry name" value="Znf_CCHC"/>
</dbReference>
<sequence length="284" mass="32673">MSAKDTARLPPRHETEPDEKGIKIVTEYRRGKNKELIKVTSRVQVSKEDVRVSKRVLERKEWKRFGRHKDKSDKADMITFLGGEPFVLEMKQRSTNYYVEDDTEVKRRREQISKSVVKCKFCGESGHWTLKCPKRKPGESTTRPTSGEIRPVGRGNDGPGGKYVPMHKRIGAVASKTIKDRDYHSLRVTNISEDATEDDLRDLFRRCGDITRVFLARDRQTGKSRGFAFVSYQRAEDAEHAIDMLNGYGYDNLILHVEKAKPREPKKDDDKPGSGGRSNFKHKY</sequence>
<dbReference type="GO" id="GO:0001732">
    <property type="term" value="P:formation of cytoplasmic translation initiation complex"/>
    <property type="evidence" value="ECO:0007669"/>
    <property type="project" value="UniProtKB-UniRule"/>
</dbReference>
<evidence type="ECO:0000259" key="9">
    <source>
        <dbReference type="PROSITE" id="PS50102"/>
    </source>
</evidence>
<proteinExistence type="inferred from homology"/>
<dbReference type="EMBL" id="HBIV01009386">
    <property type="protein sequence ID" value="CAE0654825.1"/>
    <property type="molecule type" value="Transcribed_RNA"/>
</dbReference>
<evidence type="ECO:0000256" key="2">
    <source>
        <dbReference type="ARBA" id="ARBA00022540"/>
    </source>
</evidence>
<evidence type="ECO:0000256" key="5">
    <source>
        <dbReference type="HAMAP-Rule" id="MF_03006"/>
    </source>
</evidence>
<dbReference type="InterPro" id="IPR035979">
    <property type="entry name" value="RBD_domain_sf"/>
</dbReference>
<keyword evidence="6" id="KW-0863">Zinc-finger</keyword>
<evidence type="ECO:0000256" key="3">
    <source>
        <dbReference type="ARBA" id="ARBA00022884"/>
    </source>
</evidence>
<dbReference type="CDD" id="cd12408">
    <property type="entry name" value="RRM_eIF3G_like"/>
    <property type="match status" value="1"/>
</dbReference>
<name>A0A6U3CLB1_9EUKA</name>
<gene>
    <name evidence="11" type="ORF">LGLO00237_LOCUS7098</name>
</gene>
<dbReference type="GO" id="GO:0033290">
    <property type="term" value="C:eukaryotic 48S preinitiation complex"/>
    <property type="evidence" value="ECO:0007669"/>
    <property type="project" value="UniProtKB-UniRule"/>
</dbReference>
<feature type="compositionally biased region" description="Basic and acidic residues" evidence="8">
    <location>
        <begin position="259"/>
        <end position="272"/>
    </location>
</feature>
<feature type="region of interest" description="Disordered" evidence="8">
    <location>
        <begin position="259"/>
        <end position="284"/>
    </location>
</feature>
<dbReference type="InterPro" id="IPR034240">
    <property type="entry name" value="eIF3G_RRM"/>
</dbReference>
<accession>A0A6U3CLB1</accession>
<keyword evidence="3 7" id="KW-0694">RNA-binding</keyword>
<feature type="region of interest" description="Disordered" evidence="8">
    <location>
        <begin position="133"/>
        <end position="164"/>
    </location>
</feature>
<evidence type="ECO:0000256" key="1">
    <source>
        <dbReference type="ARBA" id="ARBA00022490"/>
    </source>
</evidence>
<dbReference type="InterPro" id="IPR036875">
    <property type="entry name" value="Znf_CCHC_sf"/>
</dbReference>